<proteinExistence type="predicted"/>
<dbReference type="AlphaFoldDB" id="A0AAD5MWN0"/>
<keyword evidence="3" id="KW-1185">Reference proteome</keyword>
<evidence type="ECO:0000256" key="1">
    <source>
        <dbReference type="SAM" id="MobiDB-lite"/>
    </source>
</evidence>
<comment type="caution">
    <text evidence="2">The sequence shown here is derived from an EMBL/GenBank/DDBJ whole genome shotgun (WGS) entry which is preliminary data.</text>
</comment>
<evidence type="ECO:0000313" key="3">
    <source>
        <dbReference type="Proteomes" id="UP001196413"/>
    </source>
</evidence>
<dbReference type="Proteomes" id="UP001196413">
    <property type="component" value="Unassembled WGS sequence"/>
</dbReference>
<name>A0AAD5MWN0_PARTN</name>
<accession>A0AAD5MWN0</accession>
<sequence>MESRLNEELHPSAAFCAGRLIMDSDYPLLVMIHLFSPGNPSFIECLRGQDSSSMAPAPETASREFSRDNR</sequence>
<evidence type="ECO:0000313" key="2">
    <source>
        <dbReference type="EMBL" id="KAJ1356946.1"/>
    </source>
</evidence>
<feature type="region of interest" description="Disordered" evidence="1">
    <location>
        <begin position="49"/>
        <end position="70"/>
    </location>
</feature>
<reference evidence="2" key="1">
    <citation type="submission" date="2021-06" db="EMBL/GenBank/DDBJ databases">
        <title>Parelaphostrongylus tenuis whole genome reference sequence.</title>
        <authorList>
            <person name="Garwood T.J."/>
            <person name="Larsen P.A."/>
            <person name="Fountain-Jones N.M."/>
            <person name="Garbe J.R."/>
            <person name="Macchietto M.G."/>
            <person name="Kania S.A."/>
            <person name="Gerhold R.W."/>
            <person name="Richards J.E."/>
            <person name="Wolf T.M."/>
        </authorList>
    </citation>
    <scope>NUCLEOTIDE SEQUENCE</scope>
    <source>
        <strain evidence="2">MNPRO001-30</strain>
        <tissue evidence="2">Meninges</tissue>
    </source>
</reference>
<feature type="compositionally biased region" description="Basic and acidic residues" evidence="1">
    <location>
        <begin position="61"/>
        <end position="70"/>
    </location>
</feature>
<dbReference type="EMBL" id="JAHQIW010002973">
    <property type="protein sequence ID" value="KAJ1356946.1"/>
    <property type="molecule type" value="Genomic_DNA"/>
</dbReference>
<protein>
    <submittedName>
        <fullName evidence="2">Uncharacterized protein</fullName>
    </submittedName>
</protein>
<organism evidence="2 3">
    <name type="scientific">Parelaphostrongylus tenuis</name>
    <name type="common">Meningeal worm</name>
    <dbReference type="NCBI Taxonomy" id="148309"/>
    <lineage>
        <taxon>Eukaryota</taxon>
        <taxon>Metazoa</taxon>
        <taxon>Ecdysozoa</taxon>
        <taxon>Nematoda</taxon>
        <taxon>Chromadorea</taxon>
        <taxon>Rhabditida</taxon>
        <taxon>Rhabditina</taxon>
        <taxon>Rhabditomorpha</taxon>
        <taxon>Strongyloidea</taxon>
        <taxon>Metastrongylidae</taxon>
        <taxon>Parelaphostrongylus</taxon>
    </lineage>
</organism>
<gene>
    <name evidence="2" type="ORF">KIN20_014934</name>
</gene>